<dbReference type="Pfam" id="PF13458">
    <property type="entry name" value="Peripla_BP_6"/>
    <property type="match status" value="1"/>
</dbReference>
<keyword evidence="3" id="KW-0029">Amino-acid transport</keyword>
<sequence>MNERLRRRTDRVRTTLLAAALAVVWQGVACAQQAPAGNPSKTPAGISDGVVRLGFLLDMSGPYADVTGPGSAAAARMAVEDFGGKVLGAPVEVVVADHQNKPDIAAATARAWFDTAGVDAILDVAASATALAAADIAKAKNKVIVFNGPGAVRLTNEACSPVSVHWAYDTYALANSTALATVKAGGNSWFFVTADYAFGQDLERDASAVVKAHGGKVLGAVRVPLNTADFSSFLLQAQGSGAKVVGLANAGADTTNAIKQAAEFGLTQGGQKLAGLLVYISDVHSLGLKATQGMLLTEGFYWDLNDETRAWSKRYFERVGKMPNMSQAGVYSTVLHYLKAVQKAGTDETAPVMTAMRETPVDDFYARGGRIREDGRMIHDMYLFEVKTPEESKGPWDLYKLVATVPGEQAFQPLSASRCPLVKK</sequence>
<dbReference type="InterPro" id="IPR028081">
    <property type="entry name" value="Leu-bd"/>
</dbReference>
<evidence type="ECO:0000256" key="1">
    <source>
        <dbReference type="ARBA" id="ARBA00010062"/>
    </source>
</evidence>
<feature type="signal peptide" evidence="4">
    <location>
        <begin position="1"/>
        <end position="31"/>
    </location>
</feature>
<evidence type="ECO:0000313" key="6">
    <source>
        <dbReference type="EMBL" id="AWB23000.1"/>
    </source>
</evidence>
<dbReference type="Proteomes" id="UP000244755">
    <property type="component" value="Chromosome 1"/>
</dbReference>
<feature type="chain" id="PRO_5015344578" evidence="4">
    <location>
        <begin position="32"/>
        <end position="424"/>
    </location>
</feature>
<dbReference type="AlphaFoldDB" id="A0A2R4WN77"/>
<evidence type="ECO:0000313" key="7">
    <source>
        <dbReference type="Proteomes" id="UP000244755"/>
    </source>
</evidence>
<dbReference type="OrthoDB" id="5794591at2"/>
<keyword evidence="2 4" id="KW-0732">Signal</keyword>
<dbReference type="CDD" id="cd06327">
    <property type="entry name" value="PBP1_SBP-like"/>
    <property type="match status" value="1"/>
</dbReference>
<dbReference type="RefSeq" id="WP_099954798.1">
    <property type="nucleotide sequence ID" value="NZ_CP028843.1"/>
</dbReference>
<organism evidence="6 7">
    <name type="scientific">Methylobacterium currus</name>
    <dbReference type="NCBI Taxonomy" id="2051553"/>
    <lineage>
        <taxon>Bacteria</taxon>
        <taxon>Pseudomonadati</taxon>
        <taxon>Pseudomonadota</taxon>
        <taxon>Alphaproteobacteria</taxon>
        <taxon>Hyphomicrobiales</taxon>
        <taxon>Methylobacteriaceae</taxon>
        <taxon>Methylobacterium</taxon>
    </lineage>
</organism>
<accession>A0A2R4WN77</accession>
<dbReference type="EMBL" id="CP028843">
    <property type="protein sequence ID" value="AWB23000.1"/>
    <property type="molecule type" value="Genomic_DNA"/>
</dbReference>
<protein>
    <submittedName>
        <fullName evidence="6">ABC transporter permease</fullName>
    </submittedName>
</protein>
<evidence type="ECO:0000259" key="5">
    <source>
        <dbReference type="Pfam" id="PF13458"/>
    </source>
</evidence>
<dbReference type="PANTHER" id="PTHR30483:SF6">
    <property type="entry name" value="PERIPLASMIC BINDING PROTEIN OF ABC TRANSPORTER FOR NATURAL AMINO ACIDS"/>
    <property type="match status" value="1"/>
</dbReference>
<dbReference type="GO" id="GO:0006865">
    <property type="term" value="P:amino acid transport"/>
    <property type="evidence" value="ECO:0007669"/>
    <property type="project" value="UniProtKB-KW"/>
</dbReference>
<keyword evidence="7" id="KW-1185">Reference proteome</keyword>
<evidence type="ECO:0000256" key="4">
    <source>
        <dbReference type="SAM" id="SignalP"/>
    </source>
</evidence>
<dbReference type="Gene3D" id="3.40.50.2300">
    <property type="match status" value="2"/>
</dbReference>
<gene>
    <name evidence="6" type="ORF">DA075_20540</name>
</gene>
<comment type="similarity">
    <text evidence="1">Belongs to the leucine-binding protein family.</text>
</comment>
<evidence type="ECO:0000256" key="2">
    <source>
        <dbReference type="ARBA" id="ARBA00022729"/>
    </source>
</evidence>
<name>A0A2R4WN77_9HYPH</name>
<dbReference type="SUPFAM" id="SSF53822">
    <property type="entry name" value="Periplasmic binding protein-like I"/>
    <property type="match status" value="1"/>
</dbReference>
<dbReference type="KEGG" id="mee:DA075_20540"/>
<dbReference type="InterPro" id="IPR028082">
    <property type="entry name" value="Peripla_BP_I"/>
</dbReference>
<keyword evidence="3" id="KW-0813">Transport</keyword>
<dbReference type="PANTHER" id="PTHR30483">
    <property type="entry name" value="LEUCINE-SPECIFIC-BINDING PROTEIN"/>
    <property type="match status" value="1"/>
</dbReference>
<evidence type="ECO:0000256" key="3">
    <source>
        <dbReference type="ARBA" id="ARBA00022970"/>
    </source>
</evidence>
<dbReference type="InterPro" id="IPR051010">
    <property type="entry name" value="BCAA_transport"/>
</dbReference>
<proteinExistence type="inferred from homology"/>
<feature type="domain" description="Leucine-binding protein" evidence="5">
    <location>
        <begin position="51"/>
        <end position="387"/>
    </location>
</feature>
<reference evidence="6 7" key="1">
    <citation type="submission" date="2018-04" db="EMBL/GenBank/DDBJ databases">
        <title>Methylobacterium sp. PR1016A genome.</title>
        <authorList>
            <person name="Park W."/>
        </authorList>
    </citation>
    <scope>NUCLEOTIDE SEQUENCE [LARGE SCALE GENOMIC DNA]</scope>
    <source>
        <strain evidence="6 7">PR1016A</strain>
    </source>
</reference>